<dbReference type="EMBL" id="BKAJ01000004">
    <property type="protein sequence ID" value="GEP52976.1"/>
    <property type="molecule type" value="Genomic_DNA"/>
</dbReference>
<dbReference type="InterPro" id="IPR002931">
    <property type="entry name" value="Transglutaminase-like"/>
</dbReference>
<dbReference type="Pfam" id="PF01841">
    <property type="entry name" value="Transglut_core"/>
    <property type="match status" value="1"/>
</dbReference>
<dbReference type="Gene3D" id="3.10.620.30">
    <property type="match status" value="1"/>
</dbReference>
<feature type="domain" description="Transglutaminase-like" evidence="1">
    <location>
        <begin position="91"/>
        <end position="149"/>
    </location>
</feature>
<organism evidence="2 3">
    <name type="scientific">Reyranella soli</name>
    <dbReference type="NCBI Taxonomy" id="1230389"/>
    <lineage>
        <taxon>Bacteria</taxon>
        <taxon>Pseudomonadati</taxon>
        <taxon>Pseudomonadota</taxon>
        <taxon>Alphaproteobacteria</taxon>
        <taxon>Hyphomicrobiales</taxon>
        <taxon>Reyranellaceae</taxon>
        <taxon>Reyranella</taxon>
    </lineage>
</organism>
<dbReference type="SUPFAM" id="SSF54001">
    <property type="entry name" value="Cysteine proteinases"/>
    <property type="match status" value="1"/>
</dbReference>
<reference evidence="2 3" key="1">
    <citation type="submission" date="2019-07" db="EMBL/GenBank/DDBJ databases">
        <title>Whole genome shotgun sequence of Reyranella soli NBRC 108950.</title>
        <authorList>
            <person name="Hosoyama A."/>
            <person name="Uohara A."/>
            <person name="Ohji S."/>
            <person name="Ichikawa N."/>
        </authorList>
    </citation>
    <scope>NUCLEOTIDE SEQUENCE [LARGE SCALE GENOMIC DNA]</scope>
    <source>
        <strain evidence="2 3">NBRC 108950</strain>
    </source>
</reference>
<sequence>MNTDAFRAPISMSDAGAKAALLDGLPRDVGRLAEVVQGVLIHEHIAPAYGVTLSAEQHKQAHVRGVEKMLDCITRQDSRPLPQARPPAARVVGVCRHFTLLHVAMLRRQGMAARARCGFGAYFEKGKFVDHWVTEYWNERAQRWLLVDAQLDQRQRELFGIAFDPLDVPRDQFVVAGDAWRLCRSGKADPGAFGILDMHGLWFIAGNVVRDVAALNNREMLPWDVWGAMAQTDSELDLPFIDRLAEFSHAPDRHFGDLRAIYKDKRVAVPSTVFNAVLNRPDPVH</sequence>
<evidence type="ECO:0000259" key="1">
    <source>
        <dbReference type="Pfam" id="PF01841"/>
    </source>
</evidence>
<dbReference type="AlphaFoldDB" id="A0A512N1W5"/>
<dbReference type="Proteomes" id="UP000321058">
    <property type="component" value="Unassembled WGS sequence"/>
</dbReference>
<protein>
    <recommendedName>
        <fullName evidence="1">Transglutaminase-like domain-containing protein</fullName>
    </recommendedName>
</protein>
<accession>A0A512N1W5</accession>
<gene>
    <name evidence="2" type="ORF">RSO01_01420</name>
</gene>
<keyword evidence="3" id="KW-1185">Reference proteome</keyword>
<dbReference type="InterPro" id="IPR038765">
    <property type="entry name" value="Papain-like_cys_pep_sf"/>
</dbReference>
<evidence type="ECO:0000313" key="3">
    <source>
        <dbReference type="Proteomes" id="UP000321058"/>
    </source>
</evidence>
<comment type="caution">
    <text evidence="2">The sequence shown here is derived from an EMBL/GenBank/DDBJ whole genome shotgun (WGS) entry which is preliminary data.</text>
</comment>
<proteinExistence type="predicted"/>
<dbReference type="OrthoDB" id="148799at2"/>
<dbReference type="RefSeq" id="WP_147145155.1">
    <property type="nucleotide sequence ID" value="NZ_BKAJ01000004.1"/>
</dbReference>
<evidence type="ECO:0000313" key="2">
    <source>
        <dbReference type="EMBL" id="GEP52976.1"/>
    </source>
</evidence>
<name>A0A512N1W5_9HYPH</name>